<gene>
    <name evidence="1" type="ORF">SAMN04488132_102386</name>
</gene>
<keyword evidence="2" id="KW-1185">Reference proteome</keyword>
<dbReference type="RefSeq" id="WP_139366988.1">
    <property type="nucleotide sequence ID" value="NZ_FUWH01000002.1"/>
</dbReference>
<evidence type="ECO:0000313" key="2">
    <source>
        <dbReference type="Proteomes" id="UP000190888"/>
    </source>
</evidence>
<reference evidence="1 2" key="1">
    <citation type="submission" date="2017-02" db="EMBL/GenBank/DDBJ databases">
        <authorList>
            <person name="Peterson S.W."/>
        </authorList>
    </citation>
    <scope>NUCLEOTIDE SEQUENCE [LARGE SCALE GENOMIC DNA]</scope>
    <source>
        <strain evidence="1 2">DSM 22335</strain>
    </source>
</reference>
<dbReference type="EMBL" id="FUWH01000002">
    <property type="protein sequence ID" value="SJZ51427.1"/>
    <property type="molecule type" value="Genomic_DNA"/>
</dbReference>
<dbReference type="Proteomes" id="UP000190888">
    <property type="component" value="Unassembled WGS sequence"/>
</dbReference>
<proteinExistence type="predicted"/>
<dbReference type="AlphaFoldDB" id="A0A1T4LAA0"/>
<protein>
    <submittedName>
        <fullName evidence="1">Uncharacterized protein</fullName>
    </submittedName>
</protein>
<sequence length="231" mass="25135">MYQQSIQNKQAITHASAATVTQNAKSMPAVPAVEIRNQVVQRAKDVVKGEYTLTINDEAFEAEALEIWGFIVSKDLTAALADKKIHIIKTPGKAEKVCHHWSFGGLNAAFSSNIEEIHGLLEGSEAPLLIDGEDIGLKSRDWNTIAKPDGLAALGTVADTQITMYDDTAHSSRQKDGLWYHKFIDKSHIFAIEGYSGNLGYGSQKTITVGALAESGLGDASWFQYKKTPEA</sequence>
<organism evidence="1 2">
    <name type="scientific">Sediminibacterium ginsengisoli</name>
    <dbReference type="NCBI Taxonomy" id="413434"/>
    <lineage>
        <taxon>Bacteria</taxon>
        <taxon>Pseudomonadati</taxon>
        <taxon>Bacteroidota</taxon>
        <taxon>Chitinophagia</taxon>
        <taxon>Chitinophagales</taxon>
        <taxon>Chitinophagaceae</taxon>
        <taxon>Sediminibacterium</taxon>
    </lineage>
</organism>
<evidence type="ECO:0000313" key="1">
    <source>
        <dbReference type="EMBL" id="SJZ51427.1"/>
    </source>
</evidence>
<accession>A0A1T4LAA0</accession>
<name>A0A1T4LAA0_9BACT</name>